<keyword evidence="3 8" id="KW-0547">Nucleotide-binding</keyword>
<proteinExistence type="inferred from homology"/>
<protein>
    <recommendedName>
        <fullName evidence="8">Cytidylate kinase</fullName>
        <shortName evidence="8">CK</shortName>
        <ecNumber evidence="8">2.7.4.25</ecNumber>
    </recommendedName>
    <alternativeName>
        <fullName evidence="8">Cytidine monophosphate kinase</fullName>
        <shortName evidence="8">CMP kinase</shortName>
    </alternativeName>
</protein>
<evidence type="ECO:0000313" key="10">
    <source>
        <dbReference type="EMBL" id="OZI24959.1"/>
    </source>
</evidence>
<name>A0A261RIW3_9BORD</name>
<evidence type="ECO:0000256" key="4">
    <source>
        <dbReference type="ARBA" id="ARBA00022777"/>
    </source>
</evidence>
<dbReference type="CDD" id="cd02020">
    <property type="entry name" value="CMPK"/>
    <property type="match status" value="1"/>
</dbReference>
<accession>A0A261RIW3</accession>
<dbReference type="GO" id="GO:0005829">
    <property type="term" value="C:cytosol"/>
    <property type="evidence" value="ECO:0007669"/>
    <property type="project" value="TreeGrafter"/>
</dbReference>
<dbReference type="EMBL" id="NEVK01000003">
    <property type="protein sequence ID" value="OZI24959.1"/>
    <property type="molecule type" value="Genomic_DNA"/>
</dbReference>
<dbReference type="GO" id="GO:0005524">
    <property type="term" value="F:ATP binding"/>
    <property type="evidence" value="ECO:0007669"/>
    <property type="project" value="UniProtKB-UniRule"/>
</dbReference>
<dbReference type="InterPro" id="IPR011994">
    <property type="entry name" value="Cytidylate_kinase_dom"/>
</dbReference>
<dbReference type="InterPro" id="IPR003136">
    <property type="entry name" value="Cytidylate_kin"/>
</dbReference>
<dbReference type="GO" id="GO:0015949">
    <property type="term" value="P:nucleobase-containing small molecule interconversion"/>
    <property type="evidence" value="ECO:0007669"/>
    <property type="project" value="TreeGrafter"/>
</dbReference>
<dbReference type="OrthoDB" id="9807434at2"/>
<dbReference type="InterPro" id="IPR027417">
    <property type="entry name" value="P-loop_NTPase"/>
</dbReference>
<keyword evidence="2 8" id="KW-0808">Transferase</keyword>
<evidence type="ECO:0000259" key="9">
    <source>
        <dbReference type="Pfam" id="PF02224"/>
    </source>
</evidence>
<evidence type="ECO:0000256" key="5">
    <source>
        <dbReference type="ARBA" id="ARBA00022840"/>
    </source>
</evidence>
<keyword evidence="8" id="KW-0963">Cytoplasm</keyword>
<evidence type="ECO:0000256" key="7">
    <source>
        <dbReference type="ARBA" id="ARBA00048478"/>
    </source>
</evidence>
<dbReference type="Proteomes" id="UP000216947">
    <property type="component" value="Unassembled WGS sequence"/>
</dbReference>
<dbReference type="PANTHER" id="PTHR21299">
    <property type="entry name" value="CYTIDYLATE KINASE/PANTOATE-BETA-ALANINE LIGASE"/>
    <property type="match status" value="1"/>
</dbReference>
<dbReference type="GO" id="GO:0036431">
    <property type="term" value="F:dCMP kinase activity"/>
    <property type="evidence" value="ECO:0007669"/>
    <property type="project" value="InterPro"/>
</dbReference>
<reference evidence="11" key="1">
    <citation type="submission" date="2017-05" db="EMBL/GenBank/DDBJ databases">
        <title>Complete and WGS of Bordetella genogroups.</title>
        <authorList>
            <person name="Spilker T."/>
            <person name="Lipuma J."/>
        </authorList>
    </citation>
    <scope>NUCLEOTIDE SEQUENCE [LARGE SCALE GENOMIC DNA]</scope>
    <source>
        <strain evidence="11">AU18089</strain>
    </source>
</reference>
<evidence type="ECO:0000256" key="2">
    <source>
        <dbReference type="ARBA" id="ARBA00022679"/>
    </source>
</evidence>
<dbReference type="GO" id="GO:0036430">
    <property type="term" value="F:CMP kinase activity"/>
    <property type="evidence" value="ECO:0007669"/>
    <property type="project" value="RHEA"/>
</dbReference>
<dbReference type="AlphaFoldDB" id="A0A261RIW3"/>
<comment type="caution">
    <text evidence="10">The sequence shown here is derived from an EMBL/GenBank/DDBJ whole genome shotgun (WGS) entry which is preliminary data.</text>
</comment>
<dbReference type="RefSeq" id="WP_094796227.1">
    <property type="nucleotide sequence ID" value="NZ_NEVI01000007.1"/>
</dbReference>
<dbReference type="HAMAP" id="MF_00238">
    <property type="entry name" value="Cytidyl_kinase_type1"/>
    <property type="match status" value="1"/>
</dbReference>
<dbReference type="SUPFAM" id="SSF52540">
    <property type="entry name" value="P-loop containing nucleoside triphosphate hydrolases"/>
    <property type="match status" value="1"/>
</dbReference>
<evidence type="ECO:0000256" key="3">
    <source>
        <dbReference type="ARBA" id="ARBA00022741"/>
    </source>
</evidence>
<dbReference type="EC" id="2.7.4.25" evidence="8"/>
<dbReference type="NCBIfam" id="TIGR00017">
    <property type="entry name" value="cmk"/>
    <property type="match status" value="1"/>
</dbReference>
<feature type="binding site" evidence="8">
    <location>
        <begin position="19"/>
        <end position="27"/>
    </location>
    <ligand>
        <name>ATP</name>
        <dbReference type="ChEBI" id="CHEBI:30616"/>
    </ligand>
</feature>
<dbReference type="Pfam" id="PF02224">
    <property type="entry name" value="Cytidylate_kin"/>
    <property type="match status" value="1"/>
</dbReference>
<organism evidence="10 11">
    <name type="scientific">Bordetella genomosp. 7</name>
    <dbReference type="NCBI Taxonomy" id="1416805"/>
    <lineage>
        <taxon>Bacteria</taxon>
        <taxon>Pseudomonadati</taxon>
        <taxon>Pseudomonadota</taxon>
        <taxon>Betaproteobacteria</taxon>
        <taxon>Burkholderiales</taxon>
        <taxon>Alcaligenaceae</taxon>
        <taxon>Bordetella</taxon>
    </lineage>
</organism>
<comment type="catalytic activity">
    <reaction evidence="6 8">
        <text>dCMP + ATP = dCDP + ADP</text>
        <dbReference type="Rhea" id="RHEA:25094"/>
        <dbReference type="ChEBI" id="CHEBI:30616"/>
        <dbReference type="ChEBI" id="CHEBI:57566"/>
        <dbReference type="ChEBI" id="CHEBI:58593"/>
        <dbReference type="ChEBI" id="CHEBI:456216"/>
        <dbReference type="EC" id="2.7.4.25"/>
    </reaction>
</comment>
<keyword evidence="11" id="KW-1185">Reference proteome</keyword>
<dbReference type="PANTHER" id="PTHR21299:SF2">
    <property type="entry name" value="CYTIDYLATE KINASE"/>
    <property type="match status" value="1"/>
</dbReference>
<sequence>MTTEPSARASAVPVIAIDGPTASGKGTVAHRVARALGWSVLDSGALYRLTALAAMNRGLPAEDEPGVARAARELDVRFEGAQVYLDGVEVADAIRQEQVGNFASRVAAYPAVRLALLERQRAFRTPPGLVADGRDMGTVVFPDAALKVFLVADVEARAERRCKQLIDKGISANLADLLRDLRERDARDMQRSAAPLVPAADAHVLDSSSLTIDQTVQAVLDFWKNSGPDGGS</sequence>
<comment type="catalytic activity">
    <reaction evidence="7 8">
        <text>CMP + ATP = CDP + ADP</text>
        <dbReference type="Rhea" id="RHEA:11600"/>
        <dbReference type="ChEBI" id="CHEBI:30616"/>
        <dbReference type="ChEBI" id="CHEBI:58069"/>
        <dbReference type="ChEBI" id="CHEBI:60377"/>
        <dbReference type="ChEBI" id="CHEBI:456216"/>
        <dbReference type="EC" id="2.7.4.25"/>
    </reaction>
</comment>
<comment type="subcellular location">
    <subcellularLocation>
        <location evidence="8">Cytoplasm</location>
    </subcellularLocation>
</comment>
<gene>
    <name evidence="8" type="primary">cmk</name>
    <name evidence="10" type="ORF">CAL19_05635</name>
</gene>
<feature type="domain" description="Cytidylate kinase" evidence="9">
    <location>
        <begin position="15"/>
        <end position="223"/>
    </location>
</feature>
<dbReference type="GO" id="GO:0006220">
    <property type="term" value="P:pyrimidine nucleotide metabolic process"/>
    <property type="evidence" value="ECO:0007669"/>
    <property type="project" value="UniProtKB-UniRule"/>
</dbReference>
<comment type="similarity">
    <text evidence="1 8">Belongs to the cytidylate kinase family. Type 1 subfamily.</text>
</comment>
<keyword evidence="4 8" id="KW-0418">Kinase</keyword>
<evidence type="ECO:0000256" key="6">
    <source>
        <dbReference type="ARBA" id="ARBA00047615"/>
    </source>
</evidence>
<keyword evidence="5 8" id="KW-0067">ATP-binding</keyword>
<dbReference type="Gene3D" id="3.40.50.300">
    <property type="entry name" value="P-loop containing nucleotide triphosphate hydrolases"/>
    <property type="match status" value="1"/>
</dbReference>
<evidence type="ECO:0000256" key="8">
    <source>
        <dbReference type="HAMAP-Rule" id="MF_00238"/>
    </source>
</evidence>
<evidence type="ECO:0000313" key="11">
    <source>
        <dbReference type="Proteomes" id="UP000216947"/>
    </source>
</evidence>
<evidence type="ECO:0000256" key="1">
    <source>
        <dbReference type="ARBA" id="ARBA00009427"/>
    </source>
</evidence>